<dbReference type="Proteomes" id="UP000219482">
    <property type="component" value="Unassembled WGS sequence"/>
</dbReference>
<accession>A0A286GE73</accession>
<keyword evidence="3" id="KW-1185">Reference proteome</keyword>
<evidence type="ECO:0000313" key="3">
    <source>
        <dbReference type="Proteomes" id="UP000219482"/>
    </source>
</evidence>
<gene>
    <name evidence="2" type="ORF">SAMN06272739_0446</name>
</gene>
<evidence type="ECO:0000313" key="2">
    <source>
        <dbReference type="EMBL" id="SOD93825.1"/>
    </source>
</evidence>
<name>A0A286GE73_9ACTN</name>
<proteinExistence type="predicted"/>
<evidence type="ECO:0000259" key="1">
    <source>
        <dbReference type="Pfam" id="PF08241"/>
    </source>
</evidence>
<protein>
    <submittedName>
        <fullName evidence="2">Methyltransferase domain-containing protein</fullName>
    </submittedName>
</protein>
<dbReference type="Gene3D" id="3.40.50.150">
    <property type="entry name" value="Vaccinia Virus protein VP39"/>
    <property type="match status" value="1"/>
</dbReference>
<dbReference type="GO" id="GO:0008757">
    <property type="term" value="F:S-adenosylmethionine-dependent methyltransferase activity"/>
    <property type="evidence" value="ECO:0007669"/>
    <property type="project" value="InterPro"/>
</dbReference>
<dbReference type="Pfam" id="PF08241">
    <property type="entry name" value="Methyltransf_11"/>
    <property type="match status" value="1"/>
</dbReference>
<keyword evidence="2" id="KW-0808">Transferase</keyword>
<keyword evidence="2" id="KW-0489">Methyltransferase</keyword>
<dbReference type="EMBL" id="OCNK01000001">
    <property type="protein sequence ID" value="SOD93825.1"/>
    <property type="molecule type" value="Genomic_DNA"/>
</dbReference>
<feature type="domain" description="Methyltransferase type 11" evidence="1">
    <location>
        <begin position="59"/>
        <end position="148"/>
    </location>
</feature>
<dbReference type="RefSeq" id="WP_200814500.1">
    <property type="nucleotide sequence ID" value="NZ_OCNK01000001.1"/>
</dbReference>
<dbReference type="InterPro" id="IPR050508">
    <property type="entry name" value="Methyltransf_Superfamily"/>
</dbReference>
<dbReference type="InterPro" id="IPR013216">
    <property type="entry name" value="Methyltransf_11"/>
</dbReference>
<dbReference type="PANTHER" id="PTHR42912">
    <property type="entry name" value="METHYLTRANSFERASE"/>
    <property type="match status" value="1"/>
</dbReference>
<dbReference type="SUPFAM" id="SSF53335">
    <property type="entry name" value="S-adenosyl-L-methionine-dependent methyltransferases"/>
    <property type="match status" value="1"/>
</dbReference>
<dbReference type="GO" id="GO:0032259">
    <property type="term" value="P:methylation"/>
    <property type="evidence" value="ECO:0007669"/>
    <property type="project" value="UniProtKB-KW"/>
</dbReference>
<reference evidence="3" key="1">
    <citation type="submission" date="2017-09" db="EMBL/GenBank/DDBJ databases">
        <authorList>
            <person name="Varghese N."/>
            <person name="Submissions S."/>
        </authorList>
    </citation>
    <scope>NUCLEOTIDE SEQUENCE [LARGE SCALE GENOMIC DNA]</scope>
    <source>
        <strain evidence="3">DSM 44270</strain>
    </source>
</reference>
<dbReference type="CDD" id="cd02440">
    <property type="entry name" value="AdoMet_MTases"/>
    <property type="match status" value="1"/>
</dbReference>
<dbReference type="InterPro" id="IPR029063">
    <property type="entry name" value="SAM-dependent_MTases_sf"/>
</dbReference>
<organism evidence="2 3">
    <name type="scientific">Blastococcus haudaquaticus</name>
    <dbReference type="NCBI Taxonomy" id="1938745"/>
    <lineage>
        <taxon>Bacteria</taxon>
        <taxon>Bacillati</taxon>
        <taxon>Actinomycetota</taxon>
        <taxon>Actinomycetes</taxon>
        <taxon>Geodermatophilales</taxon>
        <taxon>Geodermatophilaceae</taxon>
        <taxon>Blastococcus</taxon>
    </lineage>
</organism>
<dbReference type="AlphaFoldDB" id="A0A286GE73"/>
<sequence length="233" mass="25577">MTAESPAAGGTGNRTSAGEQMKWLYAERFAGDVAFRSAMWRELCAGFFDRFVEPDDTVLDVAAGACEFINAVRAGTRIAVDINPAVRDAAAGGVTALVSPADDLADVADASVDVVFASNFFEHIDRPTILAVMAEAHRVLRPGGRFLVLQPNIRFCARDYWMFFDHITPIDDRALVEAFALSGFAVTTVVPRFLPFTTKSRLPKSPLLVRAYLAFPPAWRLFGKQSFLLAERR</sequence>